<feature type="transmembrane region" description="Helical" evidence="1">
    <location>
        <begin position="12"/>
        <end position="33"/>
    </location>
</feature>
<evidence type="ECO:0000313" key="2">
    <source>
        <dbReference type="Proteomes" id="UP000095283"/>
    </source>
</evidence>
<keyword evidence="1" id="KW-0472">Membrane</keyword>
<reference evidence="3" key="1">
    <citation type="submission" date="2016-11" db="UniProtKB">
        <authorList>
            <consortium name="WormBaseParasite"/>
        </authorList>
    </citation>
    <scope>IDENTIFICATION</scope>
</reference>
<sequence>MYIRRPLFAWNGILHCFTHINYSLRGITCFIYFSNTNEYFPRLFVISTLYIYTLVKSMIGVVINSHEDLTYSLLFIQRLVHRTRSLIIISFCRYIKIVMSGNQIQVPVIVHSPPKDINHEIHKTFRCIYACGIGIGVLALLCLYYTFVTVRDKARHTN</sequence>
<keyword evidence="1" id="KW-1133">Transmembrane helix</keyword>
<accession>A0A1I7WD33</accession>
<proteinExistence type="predicted"/>
<name>A0A1I7WD33_HETBA</name>
<evidence type="ECO:0000256" key="1">
    <source>
        <dbReference type="SAM" id="Phobius"/>
    </source>
</evidence>
<keyword evidence="2" id="KW-1185">Reference proteome</keyword>
<feature type="transmembrane region" description="Helical" evidence="1">
    <location>
        <begin position="39"/>
        <end position="55"/>
    </location>
</feature>
<protein>
    <submittedName>
        <fullName evidence="3">Uncharacterized protein</fullName>
    </submittedName>
</protein>
<keyword evidence="1" id="KW-0812">Transmembrane</keyword>
<dbReference type="WBParaSite" id="Hba_02654">
    <property type="protein sequence ID" value="Hba_02654"/>
    <property type="gene ID" value="Hba_02654"/>
</dbReference>
<organism evidence="2 3">
    <name type="scientific">Heterorhabditis bacteriophora</name>
    <name type="common">Entomopathogenic nematode worm</name>
    <dbReference type="NCBI Taxonomy" id="37862"/>
    <lineage>
        <taxon>Eukaryota</taxon>
        <taxon>Metazoa</taxon>
        <taxon>Ecdysozoa</taxon>
        <taxon>Nematoda</taxon>
        <taxon>Chromadorea</taxon>
        <taxon>Rhabditida</taxon>
        <taxon>Rhabditina</taxon>
        <taxon>Rhabditomorpha</taxon>
        <taxon>Strongyloidea</taxon>
        <taxon>Heterorhabditidae</taxon>
        <taxon>Heterorhabditis</taxon>
    </lineage>
</organism>
<dbReference type="AlphaFoldDB" id="A0A1I7WD33"/>
<evidence type="ECO:0000313" key="3">
    <source>
        <dbReference type="WBParaSite" id="Hba_02654"/>
    </source>
</evidence>
<feature type="transmembrane region" description="Helical" evidence="1">
    <location>
        <begin position="127"/>
        <end position="147"/>
    </location>
</feature>
<dbReference type="Proteomes" id="UP000095283">
    <property type="component" value="Unplaced"/>
</dbReference>